<evidence type="ECO:0000256" key="3">
    <source>
        <dbReference type="ARBA" id="ARBA00022989"/>
    </source>
</evidence>
<evidence type="ECO:0000256" key="5">
    <source>
        <dbReference type="SAM" id="MobiDB-lite"/>
    </source>
</evidence>
<dbReference type="Pfam" id="PF03168">
    <property type="entry name" value="LEA_2"/>
    <property type="match status" value="1"/>
</dbReference>
<feature type="region of interest" description="Disordered" evidence="5">
    <location>
        <begin position="1"/>
        <end position="30"/>
    </location>
</feature>
<dbReference type="InterPro" id="IPR004864">
    <property type="entry name" value="LEA_2"/>
</dbReference>
<keyword evidence="9" id="KW-1185">Reference proteome</keyword>
<accession>A0AAV5J340</accession>
<evidence type="ECO:0000256" key="1">
    <source>
        <dbReference type="ARBA" id="ARBA00004167"/>
    </source>
</evidence>
<dbReference type="Proteomes" id="UP001054252">
    <property type="component" value="Unassembled WGS sequence"/>
</dbReference>
<dbReference type="AlphaFoldDB" id="A0AAV5J340"/>
<feature type="transmembrane region" description="Helical" evidence="6">
    <location>
        <begin position="79"/>
        <end position="105"/>
    </location>
</feature>
<keyword evidence="3 6" id="KW-1133">Transmembrane helix</keyword>
<dbReference type="PANTHER" id="PTHR31234">
    <property type="entry name" value="LATE EMBRYOGENESIS ABUNDANT (LEA) HYDROXYPROLINE-RICH GLYCOPROTEIN FAMILY"/>
    <property type="match status" value="1"/>
</dbReference>
<evidence type="ECO:0000256" key="2">
    <source>
        <dbReference type="ARBA" id="ARBA00022692"/>
    </source>
</evidence>
<reference evidence="8 9" key="1">
    <citation type="journal article" date="2021" name="Commun. Biol.">
        <title>The genome of Shorea leprosula (Dipterocarpaceae) highlights the ecological relevance of drought in aseasonal tropical rainforests.</title>
        <authorList>
            <person name="Ng K.K.S."/>
            <person name="Kobayashi M.J."/>
            <person name="Fawcett J.A."/>
            <person name="Hatakeyama M."/>
            <person name="Paape T."/>
            <person name="Ng C.H."/>
            <person name="Ang C.C."/>
            <person name="Tnah L.H."/>
            <person name="Lee C.T."/>
            <person name="Nishiyama T."/>
            <person name="Sese J."/>
            <person name="O'Brien M.J."/>
            <person name="Copetti D."/>
            <person name="Mohd Noor M.I."/>
            <person name="Ong R.C."/>
            <person name="Putra M."/>
            <person name="Sireger I.Z."/>
            <person name="Indrioko S."/>
            <person name="Kosugi Y."/>
            <person name="Izuno A."/>
            <person name="Isagi Y."/>
            <person name="Lee S.L."/>
            <person name="Shimizu K.K."/>
        </authorList>
    </citation>
    <scope>NUCLEOTIDE SEQUENCE [LARGE SCALE GENOMIC DNA]</scope>
    <source>
        <strain evidence="8">214</strain>
    </source>
</reference>
<comment type="caution">
    <text evidence="8">The sequence shown here is derived from an EMBL/GenBank/DDBJ whole genome shotgun (WGS) entry which is preliminary data.</text>
</comment>
<dbReference type="EMBL" id="BPVZ01000023">
    <property type="protein sequence ID" value="GKV05352.1"/>
    <property type="molecule type" value="Genomic_DNA"/>
</dbReference>
<evidence type="ECO:0000313" key="9">
    <source>
        <dbReference type="Proteomes" id="UP001054252"/>
    </source>
</evidence>
<evidence type="ECO:0000313" key="8">
    <source>
        <dbReference type="EMBL" id="GKV05352.1"/>
    </source>
</evidence>
<keyword evidence="2 6" id="KW-0812">Transmembrane</keyword>
<evidence type="ECO:0000256" key="6">
    <source>
        <dbReference type="SAM" id="Phobius"/>
    </source>
</evidence>
<proteinExistence type="predicted"/>
<feature type="domain" description="Late embryogenesis abundant protein LEA-2 subgroup" evidence="7">
    <location>
        <begin position="138"/>
        <end position="221"/>
    </location>
</feature>
<organism evidence="8 9">
    <name type="scientific">Rubroshorea leprosula</name>
    <dbReference type="NCBI Taxonomy" id="152421"/>
    <lineage>
        <taxon>Eukaryota</taxon>
        <taxon>Viridiplantae</taxon>
        <taxon>Streptophyta</taxon>
        <taxon>Embryophyta</taxon>
        <taxon>Tracheophyta</taxon>
        <taxon>Spermatophyta</taxon>
        <taxon>Magnoliopsida</taxon>
        <taxon>eudicotyledons</taxon>
        <taxon>Gunneridae</taxon>
        <taxon>Pentapetalae</taxon>
        <taxon>rosids</taxon>
        <taxon>malvids</taxon>
        <taxon>Malvales</taxon>
        <taxon>Dipterocarpaceae</taxon>
        <taxon>Rubroshorea</taxon>
    </lineage>
</organism>
<dbReference type="GO" id="GO:0098542">
    <property type="term" value="P:defense response to other organism"/>
    <property type="evidence" value="ECO:0007669"/>
    <property type="project" value="InterPro"/>
</dbReference>
<keyword evidence="4 6" id="KW-0472">Membrane</keyword>
<dbReference type="GO" id="GO:0005886">
    <property type="term" value="C:plasma membrane"/>
    <property type="evidence" value="ECO:0007669"/>
    <property type="project" value="TreeGrafter"/>
</dbReference>
<dbReference type="InterPro" id="IPR044839">
    <property type="entry name" value="NDR1-like"/>
</dbReference>
<name>A0AAV5J340_9ROSI</name>
<gene>
    <name evidence="8" type="ORF">SLEP1_g17376</name>
</gene>
<sequence>MEDQQKRIHPVVDVKSPPPRPPPVMASMLSRGSATSDKGMLNMAPRPPSMVTVPLVPQGHATSEKVLPRRRQRSCCCKFICWTISLLFVILILIAATAGILYLIFRPKLPKYSINNLNISDLRLNYDLSLYAKFNVKITANNPNEKIGIYYEKGSRLSVWYTNSMLCEGSLPKFYQGHQNITKLDLALTGQNEYGSTIMAALQEQQQTGRIPLELKVVAPVAIKLGSLKLRKMKILGQCNLVVDSLSANNLISIKASNCRFGLKL</sequence>
<protein>
    <recommendedName>
        <fullName evidence="7">Late embryogenesis abundant protein LEA-2 subgroup domain-containing protein</fullName>
    </recommendedName>
</protein>
<evidence type="ECO:0000256" key="4">
    <source>
        <dbReference type="ARBA" id="ARBA00023136"/>
    </source>
</evidence>
<evidence type="ECO:0000259" key="7">
    <source>
        <dbReference type="Pfam" id="PF03168"/>
    </source>
</evidence>
<feature type="compositionally biased region" description="Basic and acidic residues" evidence="5">
    <location>
        <begin position="1"/>
        <end position="12"/>
    </location>
</feature>
<dbReference type="PANTHER" id="PTHR31234:SF72">
    <property type="entry name" value="NDR1_HIN1-LIKE PROTEIN 6"/>
    <property type="match status" value="1"/>
</dbReference>
<comment type="subcellular location">
    <subcellularLocation>
        <location evidence="1">Membrane</location>
        <topology evidence="1">Single-pass membrane protein</topology>
    </subcellularLocation>
</comment>